<dbReference type="InterPro" id="IPR029762">
    <property type="entry name" value="PGP-I_bact-type"/>
</dbReference>
<dbReference type="RefSeq" id="WP_125943321.1">
    <property type="nucleotide sequence ID" value="NZ_PXZH01000002.1"/>
</dbReference>
<dbReference type="HAMAP" id="MF_00417">
    <property type="entry name" value="Pyrrolid_peptidase"/>
    <property type="match status" value="1"/>
</dbReference>
<feature type="active site" evidence="9">
    <location>
        <position position="165"/>
    </location>
</feature>
<sequence>MNILVTGFDPFNKETINPALEAVKQLPDTILGATIIKLEIPTVFLESAKEVQKAIQLYQPDIVLHIGQAGGRSQITIERVAINIDDASIPDNWGQQPIDQPIQNNGQPAYFSQLPIKAVVKGIKSAGIPASISNSAGTFVCNHIMYQTHYFIDKQQLPVKAGFIHVPFIPEQVVTKPTMPSMSLEHIIKGISSGIEQMILFHNQSDLAMEGGTLH</sequence>
<dbReference type="GO" id="GO:0016920">
    <property type="term" value="F:pyroglutamyl-peptidase activity"/>
    <property type="evidence" value="ECO:0007669"/>
    <property type="project" value="UniProtKB-UniRule"/>
</dbReference>
<dbReference type="InterPro" id="IPR033693">
    <property type="entry name" value="PGPEP1_Glu_AS"/>
</dbReference>
<dbReference type="Proteomes" id="UP000277864">
    <property type="component" value="Unassembled WGS sequence"/>
</dbReference>
<dbReference type="EMBL" id="PXZH01000002">
    <property type="protein sequence ID" value="RST89388.1"/>
    <property type="molecule type" value="Genomic_DNA"/>
</dbReference>
<evidence type="ECO:0000256" key="1">
    <source>
        <dbReference type="ARBA" id="ARBA00001770"/>
    </source>
</evidence>
<dbReference type="Pfam" id="PF01470">
    <property type="entry name" value="Peptidase_C15"/>
    <property type="match status" value="1"/>
</dbReference>
<keyword evidence="7 9" id="KW-0378">Hydrolase</keyword>
<feature type="active site" evidence="9 10">
    <location>
        <position position="78"/>
    </location>
</feature>
<reference evidence="12 13" key="1">
    <citation type="submission" date="2018-03" db="EMBL/GenBank/DDBJ databases">
        <authorList>
            <person name="Gulvik C.A."/>
        </authorList>
    </citation>
    <scope>NUCLEOTIDE SEQUENCE [LARGE SCALE GENOMIC DNA]</scope>
    <source>
        <strain evidence="12 13">JCM 31581</strain>
    </source>
</reference>
<dbReference type="EC" id="3.4.19.3" evidence="9"/>
<evidence type="ECO:0000313" key="12">
    <source>
        <dbReference type="EMBL" id="RST89388.1"/>
    </source>
</evidence>
<accession>A0A3R9YX13</accession>
<name>A0A3R9YX13_9ENTE</name>
<dbReference type="PROSITE" id="PS01333">
    <property type="entry name" value="PYRASE_GLU"/>
    <property type="match status" value="1"/>
</dbReference>
<keyword evidence="5 9" id="KW-0963">Cytoplasm</keyword>
<dbReference type="NCBIfam" id="NF009676">
    <property type="entry name" value="PRK13197.1"/>
    <property type="match status" value="1"/>
</dbReference>
<comment type="similarity">
    <text evidence="4 9">Belongs to the peptidase C15 family.</text>
</comment>
<evidence type="ECO:0000313" key="13">
    <source>
        <dbReference type="Proteomes" id="UP000277864"/>
    </source>
</evidence>
<evidence type="ECO:0000256" key="2">
    <source>
        <dbReference type="ARBA" id="ARBA00002280"/>
    </source>
</evidence>
<comment type="caution">
    <text evidence="12">The sequence shown here is derived from an EMBL/GenBank/DDBJ whole genome shotgun (WGS) entry which is preliminary data.</text>
</comment>
<gene>
    <name evidence="9 12" type="primary">pcp</name>
    <name evidence="12" type="ORF">C7P63_06340</name>
</gene>
<feature type="active site" evidence="9 11">
    <location>
        <position position="141"/>
    </location>
</feature>
<evidence type="ECO:0000256" key="5">
    <source>
        <dbReference type="ARBA" id="ARBA00022490"/>
    </source>
</evidence>
<protein>
    <recommendedName>
        <fullName evidence="9">Pyrrolidone-carboxylate peptidase</fullName>
        <ecNumber evidence="9">3.4.19.3</ecNumber>
    </recommendedName>
    <alternativeName>
        <fullName evidence="9">5-oxoprolyl-peptidase</fullName>
    </alternativeName>
    <alternativeName>
        <fullName evidence="9">Pyroglutamyl-peptidase I</fullName>
        <shortName evidence="9">PGP-I</shortName>
        <shortName evidence="9">Pyrase</shortName>
    </alternativeName>
</protein>
<comment type="function">
    <text evidence="2 9">Removes 5-oxoproline from various penultimate amino acid residues except L-proline.</text>
</comment>
<evidence type="ECO:0000256" key="6">
    <source>
        <dbReference type="ARBA" id="ARBA00022670"/>
    </source>
</evidence>
<keyword evidence="8 9" id="KW-0788">Thiol protease</keyword>
<evidence type="ECO:0000256" key="10">
    <source>
        <dbReference type="PROSITE-ProRule" id="PRU10076"/>
    </source>
</evidence>
<dbReference type="InterPro" id="IPR033694">
    <property type="entry name" value="PGPEP1_Cys_AS"/>
</dbReference>
<comment type="catalytic activity">
    <reaction evidence="1 9 10">
        <text>Release of an N-terminal pyroglutamyl group from a polypeptide, the second amino acid generally not being Pro.</text>
        <dbReference type="EC" id="3.4.19.3"/>
    </reaction>
</comment>
<dbReference type="PRINTS" id="PR00706">
    <property type="entry name" value="PYROGLUPTASE"/>
</dbReference>
<dbReference type="GO" id="GO:0005829">
    <property type="term" value="C:cytosol"/>
    <property type="evidence" value="ECO:0007669"/>
    <property type="project" value="InterPro"/>
</dbReference>
<evidence type="ECO:0000256" key="9">
    <source>
        <dbReference type="HAMAP-Rule" id="MF_00417"/>
    </source>
</evidence>
<dbReference type="AlphaFoldDB" id="A0A3R9YX13"/>
<dbReference type="Gene3D" id="3.40.630.20">
    <property type="entry name" value="Peptidase C15, pyroglutamyl peptidase I-like"/>
    <property type="match status" value="1"/>
</dbReference>
<dbReference type="InterPro" id="IPR016125">
    <property type="entry name" value="Peptidase_C15-like"/>
</dbReference>
<dbReference type="PANTHER" id="PTHR23402:SF1">
    <property type="entry name" value="PYROGLUTAMYL-PEPTIDASE I"/>
    <property type="match status" value="1"/>
</dbReference>
<evidence type="ECO:0000256" key="3">
    <source>
        <dbReference type="ARBA" id="ARBA00004496"/>
    </source>
</evidence>
<proteinExistence type="inferred from homology"/>
<dbReference type="NCBIfam" id="TIGR00504">
    <property type="entry name" value="pyro_pdase"/>
    <property type="match status" value="1"/>
</dbReference>
<dbReference type="PROSITE" id="PS01334">
    <property type="entry name" value="PYRASE_CYS"/>
    <property type="match status" value="1"/>
</dbReference>
<dbReference type="CDD" id="cd00501">
    <property type="entry name" value="Peptidase_C15"/>
    <property type="match status" value="1"/>
</dbReference>
<comment type="subunit">
    <text evidence="9">Homotetramer.</text>
</comment>
<dbReference type="InterPro" id="IPR000816">
    <property type="entry name" value="Peptidase_C15"/>
</dbReference>
<keyword evidence="13" id="KW-1185">Reference proteome</keyword>
<dbReference type="GO" id="GO:0006508">
    <property type="term" value="P:proteolysis"/>
    <property type="evidence" value="ECO:0007669"/>
    <property type="project" value="UniProtKB-KW"/>
</dbReference>
<evidence type="ECO:0000256" key="11">
    <source>
        <dbReference type="PROSITE-ProRule" id="PRU10077"/>
    </source>
</evidence>
<evidence type="ECO:0000256" key="7">
    <source>
        <dbReference type="ARBA" id="ARBA00022801"/>
    </source>
</evidence>
<organism evidence="12 13">
    <name type="scientific">Vagococcus humatus</name>
    <dbReference type="NCBI Taxonomy" id="1889241"/>
    <lineage>
        <taxon>Bacteria</taxon>
        <taxon>Bacillati</taxon>
        <taxon>Bacillota</taxon>
        <taxon>Bacilli</taxon>
        <taxon>Lactobacillales</taxon>
        <taxon>Enterococcaceae</taxon>
        <taxon>Vagococcus</taxon>
    </lineage>
</organism>
<keyword evidence="6 9" id="KW-0645">Protease</keyword>
<evidence type="ECO:0000256" key="8">
    <source>
        <dbReference type="ARBA" id="ARBA00022807"/>
    </source>
</evidence>
<dbReference type="OrthoDB" id="9779738at2"/>
<comment type="subcellular location">
    <subcellularLocation>
        <location evidence="3 9">Cytoplasm</location>
    </subcellularLocation>
</comment>
<dbReference type="FunFam" id="3.40.630.20:FF:000001">
    <property type="entry name" value="Pyrrolidone-carboxylate peptidase"/>
    <property type="match status" value="1"/>
</dbReference>
<dbReference type="SUPFAM" id="SSF53182">
    <property type="entry name" value="Pyrrolidone carboxyl peptidase (pyroglutamate aminopeptidase)"/>
    <property type="match status" value="1"/>
</dbReference>
<dbReference type="PANTHER" id="PTHR23402">
    <property type="entry name" value="PROTEASE FAMILY C15 PYROGLUTAMYL-PEPTIDASE I-RELATED"/>
    <property type="match status" value="1"/>
</dbReference>
<dbReference type="InterPro" id="IPR036440">
    <property type="entry name" value="Peptidase_C15-like_sf"/>
</dbReference>
<evidence type="ECO:0000256" key="4">
    <source>
        <dbReference type="ARBA" id="ARBA00006641"/>
    </source>
</evidence>
<dbReference type="PIRSF" id="PIRSF015592">
    <property type="entry name" value="Prld-crbxl_pptds"/>
    <property type="match status" value="1"/>
</dbReference>